<gene>
    <name evidence="8" type="ORF">DFP96_1212</name>
</gene>
<dbReference type="InterPro" id="IPR000602">
    <property type="entry name" value="Glyco_hydro_38_N"/>
</dbReference>
<proteinExistence type="inferred from homology"/>
<dbReference type="InterPro" id="IPR011682">
    <property type="entry name" value="Glyco_hydro_38_C"/>
</dbReference>
<reference evidence="8 9" key="1">
    <citation type="submission" date="2019-03" db="EMBL/GenBank/DDBJ databases">
        <title>Genomic Encyclopedia of Type Strains, Phase III (KMG-III): the genomes of soil and plant-associated and newly described type strains.</title>
        <authorList>
            <person name="Whitman W."/>
        </authorList>
    </citation>
    <scope>NUCLEOTIDE SEQUENCE [LARGE SCALE GENOMIC DNA]</scope>
    <source>
        <strain evidence="8 9">CECT 7972</strain>
    </source>
</reference>
<evidence type="ECO:0000256" key="2">
    <source>
        <dbReference type="ARBA" id="ARBA00022723"/>
    </source>
</evidence>
<name>A0A4R6ZE81_9LIST</name>
<dbReference type="AlphaFoldDB" id="A0A4R6ZE81"/>
<evidence type="ECO:0000256" key="4">
    <source>
        <dbReference type="ARBA" id="ARBA00023295"/>
    </source>
</evidence>
<dbReference type="GO" id="GO:0004559">
    <property type="term" value="F:alpha-mannosidase activity"/>
    <property type="evidence" value="ECO:0007669"/>
    <property type="project" value="InterPro"/>
</dbReference>
<organism evidence="8 9">
    <name type="scientific">Listeria rocourtiae</name>
    <dbReference type="NCBI Taxonomy" id="647910"/>
    <lineage>
        <taxon>Bacteria</taxon>
        <taxon>Bacillati</taxon>
        <taxon>Bacillota</taxon>
        <taxon>Bacilli</taxon>
        <taxon>Bacillales</taxon>
        <taxon>Listeriaceae</taxon>
        <taxon>Listeria</taxon>
    </lineage>
</organism>
<dbReference type="InterPro" id="IPR028995">
    <property type="entry name" value="Glyco_hydro_57/38_cen_sf"/>
</dbReference>
<dbReference type="STRING" id="1265846.PROCOU_11583"/>
<dbReference type="InterPro" id="IPR011330">
    <property type="entry name" value="Glyco_hydro/deAcase_b/a-brl"/>
</dbReference>
<feature type="domain" description="Glycoside hydrolase family 38 N-terminal" evidence="5">
    <location>
        <begin position="7"/>
        <end position="259"/>
    </location>
</feature>
<evidence type="ECO:0000313" key="9">
    <source>
        <dbReference type="Proteomes" id="UP000295558"/>
    </source>
</evidence>
<dbReference type="RefSeq" id="WP_036072143.1">
    <property type="nucleotide sequence ID" value="NZ_SNZK01000021.1"/>
</dbReference>
<accession>A0A4R6ZE81</accession>
<dbReference type="PANTHER" id="PTHR46017">
    <property type="entry name" value="ALPHA-MANNOSIDASE 2C1"/>
    <property type="match status" value="1"/>
</dbReference>
<evidence type="ECO:0000259" key="7">
    <source>
        <dbReference type="Pfam" id="PF09261"/>
    </source>
</evidence>
<dbReference type="Pfam" id="PF09261">
    <property type="entry name" value="Alpha-mann_mid"/>
    <property type="match status" value="1"/>
</dbReference>
<dbReference type="SUPFAM" id="SSF88713">
    <property type="entry name" value="Glycoside hydrolase/deacetylase"/>
    <property type="match status" value="1"/>
</dbReference>
<evidence type="ECO:0000313" key="8">
    <source>
        <dbReference type="EMBL" id="TDR50471.1"/>
    </source>
</evidence>
<dbReference type="Pfam" id="PF07748">
    <property type="entry name" value="Glyco_hydro_38C"/>
    <property type="match status" value="1"/>
</dbReference>
<feature type="domain" description="Glycoside hydrolase family 38 central" evidence="7">
    <location>
        <begin position="288"/>
        <end position="371"/>
    </location>
</feature>
<dbReference type="OrthoDB" id="9764050at2"/>
<dbReference type="Gene3D" id="2.70.98.30">
    <property type="entry name" value="Golgi alpha-mannosidase II, domain 4"/>
    <property type="match status" value="1"/>
</dbReference>
<dbReference type="GO" id="GO:0009313">
    <property type="term" value="P:oligosaccharide catabolic process"/>
    <property type="evidence" value="ECO:0007669"/>
    <property type="project" value="TreeGrafter"/>
</dbReference>
<comment type="similarity">
    <text evidence="1">Belongs to the glycosyl hydrolase 38 family.</text>
</comment>
<feature type="domain" description="Glycosyl hydrolase family 38 C-terminal" evidence="6">
    <location>
        <begin position="517"/>
        <end position="691"/>
    </location>
</feature>
<protein>
    <submittedName>
        <fullName evidence="8">Alpha-mannosidase</fullName>
    </submittedName>
</protein>
<dbReference type="CDD" id="cd10815">
    <property type="entry name" value="GH38N_AMII_EcMngB_like"/>
    <property type="match status" value="1"/>
</dbReference>
<evidence type="ECO:0000256" key="3">
    <source>
        <dbReference type="ARBA" id="ARBA00022801"/>
    </source>
</evidence>
<dbReference type="GO" id="GO:0030246">
    <property type="term" value="F:carbohydrate binding"/>
    <property type="evidence" value="ECO:0007669"/>
    <property type="project" value="InterPro"/>
</dbReference>
<dbReference type="GO" id="GO:0006013">
    <property type="term" value="P:mannose metabolic process"/>
    <property type="evidence" value="ECO:0007669"/>
    <property type="project" value="InterPro"/>
</dbReference>
<keyword evidence="4" id="KW-0326">Glycosidase</keyword>
<dbReference type="Proteomes" id="UP000295558">
    <property type="component" value="Unassembled WGS sequence"/>
</dbReference>
<dbReference type="PANTHER" id="PTHR46017:SF2">
    <property type="entry name" value="MANNOSYLGLYCERATE HYDROLASE"/>
    <property type="match status" value="1"/>
</dbReference>
<dbReference type="InterPro" id="IPR015341">
    <property type="entry name" value="Glyco_hydro_38_cen"/>
</dbReference>
<dbReference type="GO" id="GO:0046872">
    <property type="term" value="F:metal ion binding"/>
    <property type="evidence" value="ECO:0007669"/>
    <property type="project" value="UniProtKB-KW"/>
</dbReference>
<evidence type="ECO:0000259" key="5">
    <source>
        <dbReference type="Pfam" id="PF01074"/>
    </source>
</evidence>
<dbReference type="InterPro" id="IPR037094">
    <property type="entry name" value="Glyco_hydro_38_cen_sf"/>
</dbReference>
<keyword evidence="2" id="KW-0479">Metal-binding</keyword>
<dbReference type="EMBL" id="SNZK01000021">
    <property type="protein sequence ID" value="TDR50471.1"/>
    <property type="molecule type" value="Genomic_DNA"/>
</dbReference>
<comment type="caution">
    <text evidence="8">The sequence shown here is derived from an EMBL/GenBank/DDBJ whole genome shotgun (WGS) entry which is preliminary data.</text>
</comment>
<dbReference type="SUPFAM" id="SSF74650">
    <property type="entry name" value="Galactose mutarotase-like"/>
    <property type="match status" value="1"/>
</dbReference>
<dbReference type="InterPro" id="IPR027291">
    <property type="entry name" value="Glyco_hydro_38_N_sf"/>
</dbReference>
<keyword evidence="9" id="KW-1185">Reference proteome</keyword>
<evidence type="ECO:0000256" key="1">
    <source>
        <dbReference type="ARBA" id="ARBA00009792"/>
    </source>
</evidence>
<evidence type="ECO:0000259" key="6">
    <source>
        <dbReference type="Pfam" id="PF07748"/>
    </source>
</evidence>
<keyword evidence="3" id="KW-0378">Hydrolase</keyword>
<dbReference type="Gene3D" id="3.20.110.10">
    <property type="entry name" value="Glycoside hydrolase 38, N terminal domain"/>
    <property type="match status" value="1"/>
</dbReference>
<dbReference type="Pfam" id="PF01074">
    <property type="entry name" value="Glyco_hydro_38N"/>
    <property type="match status" value="1"/>
</dbReference>
<dbReference type="Gene3D" id="1.20.1270.50">
    <property type="entry name" value="Glycoside hydrolase family 38, central domain"/>
    <property type="match status" value="1"/>
</dbReference>
<sequence length="858" mass="96671">MTKEQKTVHVVPHAHWDREWYFTIEDSNVMLVENLRHLIDVLERDEAYKSFVFDAQMSVIEDFLAILPEKKVKLEQLIKQKRLFVGPWYTQTDTLLVHKESLIRNLLYGSRAAQAMGHSMKIGYLPDIFGQNAYLPSIFNSFGMEYAILQRGLYTEDVATDLNFHWRAPDGLTAKTNYMYFGYGPGKFLATDAGYVSGTLTPILDTLREMNRSTSQLLLPAGGDQVLVREHFPETIEALNAQQSDYEFVLSDYETFMEKTWGDSEFETVIEGELLASQKSRIHNTIRSQRVDIKLANSRIEDKVYHQLEPLAVMAHKYGAAYPKRWLDKIFKLLFDVHAHDSIGGCNSDETNRAIIHRLEQAERICDSLINVLKKQMARGIGAEFEQGAVLVFHLLPKAMTKQVETVIFTKDKAVCLADISGFVVPQTVLSQAYISGGKKVVVTADGEQEVEIPGYYRTVISAEIAMEPLSYQVLQIVQGPVNLVAPVDGAKITNDYYTIEIVAGRLQLTTKFGEQLENFLVFEDVADDGDSYDFSPLAGDVTELADEATCVQVLCSDLVSTMTIRHTLARGEGTEIETTLTLKKGEDTLGIKHSLTNKTKNHRIRVRFEAPGSEANYADQAFTAIKRTNTNPHFTKWRENRFAEAPVPIYPLENFAVSLSSKGAIGVLTQGLKEYEATTNYLALTLFRSVGLLGKDNIAWRPGRASGINNKVVETPDAQMLGDLEFSYHYRFTTRFTTADWFHATERVRDHQLSYHLQTLNSFEERVERFELPQPAEMCDLPMSASLLTMSNDAFFSTLKQAEDGDGIILRVFNPTDEPIEIASGTVVNMAELPTVEAATISPQSHLTLKYKELNNE</sequence>
<dbReference type="InterPro" id="IPR011013">
    <property type="entry name" value="Gal_mutarotase_sf_dom"/>
</dbReference>
<dbReference type="SUPFAM" id="SSF88688">
    <property type="entry name" value="Families 57/38 glycoside transferase middle domain"/>
    <property type="match status" value="1"/>
</dbReference>